<accession>A0A559ID62</accession>
<feature type="transmembrane region" description="Helical" evidence="1">
    <location>
        <begin position="6"/>
        <end position="25"/>
    </location>
</feature>
<dbReference type="AlphaFoldDB" id="A0A559ID62"/>
<keyword evidence="3" id="KW-1185">Reference proteome</keyword>
<proteinExistence type="predicted"/>
<protein>
    <submittedName>
        <fullName evidence="2">Uncharacterized protein</fullName>
    </submittedName>
</protein>
<organism evidence="2 3">
    <name type="scientific">Paenibacillus agilis</name>
    <dbReference type="NCBI Taxonomy" id="3020863"/>
    <lineage>
        <taxon>Bacteria</taxon>
        <taxon>Bacillati</taxon>
        <taxon>Bacillota</taxon>
        <taxon>Bacilli</taxon>
        <taxon>Bacillales</taxon>
        <taxon>Paenibacillaceae</taxon>
        <taxon>Paenibacillus</taxon>
    </lineage>
</organism>
<evidence type="ECO:0000256" key="1">
    <source>
        <dbReference type="SAM" id="Phobius"/>
    </source>
</evidence>
<evidence type="ECO:0000313" key="3">
    <source>
        <dbReference type="Proteomes" id="UP000318102"/>
    </source>
</evidence>
<dbReference type="RefSeq" id="WP_144995132.1">
    <property type="nucleotide sequence ID" value="NZ_VNJK01000007.1"/>
</dbReference>
<keyword evidence="1" id="KW-0472">Membrane</keyword>
<name>A0A559ID62_9BACL</name>
<sequence length="127" mass="15234">MNIQFVILLLILILFVLVFIEKLIFKQHKVSNVLNVLYKHFNERKEKLVEFRISETKARQRIREFEVKTIRQEYYLVSINGLKIKSAESIDGFSLEEDNCLLHGKIHPINLDRYELFIREANEADRR</sequence>
<keyword evidence="1" id="KW-1133">Transmembrane helix</keyword>
<keyword evidence="1" id="KW-0812">Transmembrane</keyword>
<dbReference type="OrthoDB" id="9892132at2"/>
<reference evidence="2 3" key="1">
    <citation type="submission" date="2019-07" db="EMBL/GenBank/DDBJ databases">
        <authorList>
            <person name="Kim J."/>
        </authorList>
    </citation>
    <scope>NUCLEOTIDE SEQUENCE [LARGE SCALE GENOMIC DNA]</scope>
    <source>
        <strain evidence="2 3">N4</strain>
    </source>
</reference>
<gene>
    <name evidence="2" type="ORF">FPZ44_24930</name>
</gene>
<dbReference type="EMBL" id="VNJK01000007">
    <property type="protein sequence ID" value="TVX85602.1"/>
    <property type="molecule type" value="Genomic_DNA"/>
</dbReference>
<dbReference type="Proteomes" id="UP000318102">
    <property type="component" value="Unassembled WGS sequence"/>
</dbReference>
<comment type="caution">
    <text evidence="2">The sequence shown here is derived from an EMBL/GenBank/DDBJ whole genome shotgun (WGS) entry which is preliminary data.</text>
</comment>
<evidence type="ECO:0000313" key="2">
    <source>
        <dbReference type="EMBL" id="TVX85602.1"/>
    </source>
</evidence>